<evidence type="ECO:0008006" key="4">
    <source>
        <dbReference type="Google" id="ProtNLM"/>
    </source>
</evidence>
<evidence type="ECO:0000256" key="1">
    <source>
        <dbReference type="SAM" id="MobiDB-lite"/>
    </source>
</evidence>
<dbReference type="OrthoDB" id="2413534at2759"/>
<dbReference type="Proteomes" id="UP000684084">
    <property type="component" value="Unassembled WGS sequence"/>
</dbReference>
<organism evidence="2 3">
    <name type="scientific">Rhizophagus irregularis</name>
    <dbReference type="NCBI Taxonomy" id="588596"/>
    <lineage>
        <taxon>Eukaryota</taxon>
        <taxon>Fungi</taxon>
        <taxon>Fungi incertae sedis</taxon>
        <taxon>Mucoromycota</taxon>
        <taxon>Glomeromycotina</taxon>
        <taxon>Glomeromycetes</taxon>
        <taxon>Glomerales</taxon>
        <taxon>Glomeraceae</taxon>
        <taxon>Rhizophagus</taxon>
    </lineage>
</organism>
<accession>A0A915ZXK9</accession>
<protein>
    <recommendedName>
        <fullName evidence="4">Transposase domain-containing protein</fullName>
    </recommendedName>
</protein>
<name>A0A915ZXK9_9GLOM</name>
<comment type="caution">
    <text evidence="2">The sequence shown here is derived from an EMBL/GenBank/DDBJ whole genome shotgun (WGS) entry which is preliminary data.</text>
</comment>
<proteinExistence type="predicted"/>
<gene>
    <name evidence="2" type="ORF">CHRIB12_LOCUS23610</name>
</gene>
<feature type="region of interest" description="Disordered" evidence="1">
    <location>
        <begin position="122"/>
        <end position="172"/>
    </location>
</feature>
<dbReference type="PANTHER" id="PTHR46579:SF1">
    <property type="entry name" value="F5_8 TYPE C DOMAIN-CONTAINING PROTEIN"/>
    <property type="match status" value="1"/>
</dbReference>
<dbReference type="EMBL" id="CAGKOT010000094">
    <property type="protein sequence ID" value="CAB5394967.1"/>
    <property type="molecule type" value="Genomic_DNA"/>
</dbReference>
<feature type="compositionally biased region" description="Acidic residues" evidence="1">
    <location>
        <begin position="122"/>
        <end position="148"/>
    </location>
</feature>
<feature type="compositionally biased region" description="Basic and acidic residues" evidence="1">
    <location>
        <begin position="155"/>
        <end position="171"/>
    </location>
</feature>
<dbReference type="VEuPathDB" id="FungiDB:RhiirFUN_018427"/>
<dbReference type="PANTHER" id="PTHR46579">
    <property type="entry name" value="F5/8 TYPE C DOMAIN-CONTAINING PROTEIN-RELATED"/>
    <property type="match status" value="1"/>
</dbReference>
<sequence length="722" mass="84457">MVKQVLCTCIWCLQESNGQGKSVSKATRARHIIKQKKTWANPAGMPTLQRHITTPISQTTSAVSPSTVMLLPTNTTEEISNYNHGEDINIDFFENMMSDRNEEIISERSSSDEEDQIEVLEYEENEKDNDDEYDGDDDNDDDNDEGDDNNNNNEGDDKGNNEEEENNKEYNGEISEDLIKGLRLLKIKDKYNIPEAAFNEILKVFEISKVSLFKLRKLLGNIVPLEPTLVNCCINSCVAFTGEFINEDHCPYCGEFRYKSSQVARKNASYWSLINTLRAQYKDKARSETLRYRHTYTSTNEYTIVDELKQLQGHNSYKACRFCTINGVYCQENRHVYFPHKSANRRYDPENLPLRTHEGYIQDVMAIEHVNGTLYRQEVQKRGFKAEDWTNWVILYSLPLLQNYLPERYLNGWAKFVHAVKLCLKKNISISELTEIDRLFREFVTHYEREYIQDDSRRFSAALISYHYLLHISTSIRNTGPAWATWQYPMERLCGMLVPLVHSKQHPYTNLRNQITIWTQFSHLQYKAEVNQKVFGNKLRELSTIEKELYSLSRKYCMNRTELQRLRAYYVTVLNKPADQLMPITDSIQKYGKFRTKYGLIINSKLSNRKGDVARKNFCIAVKLLVDKNAHRPNAPIILEEREFFGEVQYFFSHQYNGCWSMLAYVQWVRNPRPSGHGPLKFRDLGAFEVINISAIDRNVGFLKMPNNELYIIDRENRVKFR</sequence>
<dbReference type="AlphaFoldDB" id="A0A915ZXK9"/>
<reference evidence="2" key="1">
    <citation type="submission" date="2020-05" db="EMBL/GenBank/DDBJ databases">
        <authorList>
            <person name="Rincon C."/>
            <person name="Sanders R I."/>
            <person name="Robbins C."/>
            <person name="Chaturvedi A."/>
        </authorList>
    </citation>
    <scope>NUCLEOTIDE SEQUENCE</scope>
    <source>
        <strain evidence="2">CHB12</strain>
    </source>
</reference>
<evidence type="ECO:0000313" key="2">
    <source>
        <dbReference type="EMBL" id="CAB5394967.1"/>
    </source>
</evidence>
<evidence type="ECO:0000313" key="3">
    <source>
        <dbReference type="Proteomes" id="UP000684084"/>
    </source>
</evidence>